<evidence type="ECO:0000313" key="2">
    <source>
        <dbReference type="Proteomes" id="UP000401081"/>
    </source>
</evidence>
<evidence type="ECO:0000313" key="1">
    <source>
        <dbReference type="EMBL" id="VFS88866.1"/>
    </source>
</evidence>
<proteinExistence type="predicted"/>
<reference evidence="1 2" key="1">
    <citation type="submission" date="2019-03" db="EMBL/GenBank/DDBJ databases">
        <authorList>
            <consortium name="Pathogen Informatics"/>
        </authorList>
    </citation>
    <scope>NUCLEOTIDE SEQUENCE [LARGE SCALE GENOMIC DNA]</scope>
    <source>
        <strain evidence="1 2">NCTC12993</strain>
    </source>
</reference>
<dbReference type="AlphaFoldDB" id="A0A485CVL0"/>
<sequence length="109" mass="11793">MAGLCEADNLEGCVSRRSWERDHVANVLYAGHISNQAFEAEAKTGMRHSAVATQVAVPPVVFFVQTHFSHTSIKNVQTLFTLGTPMISPIPGARTSMAATVLPSSLRRI</sequence>
<gene>
    <name evidence="1" type="ORF">NCTC12993_07139</name>
</gene>
<dbReference type="Proteomes" id="UP000401081">
    <property type="component" value="Unassembled WGS sequence"/>
</dbReference>
<protein>
    <submittedName>
        <fullName evidence="1">Uncharacterized protein</fullName>
    </submittedName>
</protein>
<name>A0A485CVL0_KLUCR</name>
<dbReference type="EMBL" id="CAADJD010000031">
    <property type="protein sequence ID" value="VFS88866.1"/>
    <property type="molecule type" value="Genomic_DNA"/>
</dbReference>
<accession>A0A485CVL0</accession>
<organism evidence="1 2">
    <name type="scientific">Kluyvera cryocrescens</name>
    <name type="common">Kluyvera citrophila</name>
    <dbReference type="NCBI Taxonomy" id="580"/>
    <lineage>
        <taxon>Bacteria</taxon>
        <taxon>Pseudomonadati</taxon>
        <taxon>Pseudomonadota</taxon>
        <taxon>Gammaproteobacteria</taxon>
        <taxon>Enterobacterales</taxon>
        <taxon>Enterobacteriaceae</taxon>
        <taxon>Kluyvera</taxon>
    </lineage>
</organism>
<keyword evidence="2" id="KW-1185">Reference proteome</keyword>